<dbReference type="PANTHER" id="PTHR34223:SF66">
    <property type="entry name" value="F-BOX DOMAIN-CONTAINING PROTEIN"/>
    <property type="match status" value="1"/>
</dbReference>
<keyword evidence="2" id="KW-1185">Reference proteome</keyword>
<dbReference type="EMBL" id="OZ075138">
    <property type="protein sequence ID" value="CAL5010122.1"/>
    <property type="molecule type" value="Genomic_DNA"/>
</dbReference>
<dbReference type="Gene3D" id="3.80.10.10">
    <property type="entry name" value="Ribonuclease Inhibitor"/>
    <property type="match status" value="1"/>
</dbReference>
<sequence length="376" mass="41904">MLWTREIGSAGSLTSCTTTSCPSCRQGRPCTPASCRPSGATSGRLRGASTSTPKASLALLLSRGCTPLDSFRLDADGPGIFLENFRETAYQWICHALRSNVEELGIRDHDRDNALDEDGTRRPRYDEALEDLDMMNCVILATKFSSATLKKLSIGFDRFPELIEYGHTDIVIDMPRLVSLHIGALVRAMLSLVDVQSLVTASIYLDTDKITFADGCSIIAGLSNVTNLEFLIPYYERKQHSLQSNMQLCQVVFTNLTTLSLSDWCLHDNCKALFYVLEHSPNLEKLTLKMANHRCYAYFDSPCIAAADDSPCQEIASFNCEKLKKIEIFNHKDDKAVGMLVTILLTKISSPPEISIKPSPCYGWVDDLDRWTEYGR</sequence>
<name>A0ABC9C1J6_9POAL</name>
<dbReference type="Proteomes" id="UP001497457">
    <property type="component" value="Chromosome 28b"/>
</dbReference>
<gene>
    <name evidence="1" type="ORF">URODEC1_LOCUS69850</name>
</gene>
<organism evidence="1 2">
    <name type="scientific">Urochloa decumbens</name>
    <dbReference type="NCBI Taxonomy" id="240449"/>
    <lineage>
        <taxon>Eukaryota</taxon>
        <taxon>Viridiplantae</taxon>
        <taxon>Streptophyta</taxon>
        <taxon>Embryophyta</taxon>
        <taxon>Tracheophyta</taxon>
        <taxon>Spermatophyta</taxon>
        <taxon>Magnoliopsida</taxon>
        <taxon>Liliopsida</taxon>
        <taxon>Poales</taxon>
        <taxon>Poaceae</taxon>
        <taxon>PACMAD clade</taxon>
        <taxon>Panicoideae</taxon>
        <taxon>Panicodae</taxon>
        <taxon>Paniceae</taxon>
        <taxon>Melinidinae</taxon>
        <taxon>Urochloa</taxon>
    </lineage>
</organism>
<reference evidence="1 2" key="2">
    <citation type="submission" date="2024-10" db="EMBL/GenBank/DDBJ databases">
        <authorList>
            <person name="Ryan C."/>
        </authorList>
    </citation>
    <scope>NUCLEOTIDE SEQUENCE [LARGE SCALE GENOMIC DNA]</scope>
</reference>
<accession>A0ABC9C1J6</accession>
<proteinExistence type="predicted"/>
<evidence type="ECO:0000313" key="2">
    <source>
        <dbReference type="Proteomes" id="UP001497457"/>
    </source>
</evidence>
<evidence type="ECO:0000313" key="1">
    <source>
        <dbReference type="EMBL" id="CAL5010122.1"/>
    </source>
</evidence>
<dbReference type="AlphaFoldDB" id="A0ABC9C1J6"/>
<dbReference type="SUPFAM" id="SSF52047">
    <property type="entry name" value="RNI-like"/>
    <property type="match status" value="1"/>
</dbReference>
<dbReference type="PROSITE" id="PS51257">
    <property type="entry name" value="PROKAR_LIPOPROTEIN"/>
    <property type="match status" value="1"/>
</dbReference>
<dbReference type="InterPro" id="IPR032675">
    <property type="entry name" value="LRR_dom_sf"/>
</dbReference>
<protein>
    <submittedName>
        <fullName evidence="1">Uncharacterized protein</fullName>
    </submittedName>
</protein>
<dbReference type="PANTHER" id="PTHR34223">
    <property type="entry name" value="OS11G0201299 PROTEIN"/>
    <property type="match status" value="1"/>
</dbReference>
<dbReference type="InterPro" id="IPR053197">
    <property type="entry name" value="F-box_SCFL_complex_component"/>
</dbReference>
<reference evidence="2" key="1">
    <citation type="submission" date="2024-06" db="EMBL/GenBank/DDBJ databases">
        <authorList>
            <person name="Ryan C."/>
        </authorList>
    </citation>
    <scope>NUCLEOTIDE SEQUENCE [LARGE SCALE GENOMIC DNA]</scope>
</reference>